<feature type="region of interest" description="Disordered" evidence="6">
    <location>
        <begin position="1"/>
        <end position="29"/>
    </location>
</feature>
<organism evidence="8 10">
    <name type="scientific">Scophthalmus maximus</name>
    <name type="common">Turbot</name>
    <name type="synonym">Psetta maxima</name>
    <dbReference type="NCBI Taxonomy" id="52904"/>
    <lineage>
        <taxon>Eukaryota</taxon>
        <taxon>Metazoa</taxon>
        <taxon>Chordata</taxon>
        <taxon>Craniata</taxon>
        <taxon>Vertebrata</taxon>
        <taxon>Euteleostomi</taxon>
        <taxon>Actinopterygii</taxon>
        <taxon>Neopterygii</taxon>
        <taxon>Teleostei</taxon>
        <taxon>Neoteleostei</taxon>
        <taxon>Acanthomorphata</taxon>
        <taxon>Carangaria</taxon>
        <taxon>Pleuronectiformes</taxon>
        <taxon>Pleuronectoidei</taxon>
        <taxon>Scophthalmidae</taxon>
        <taxon>Scophthalmus</taxon>
    </lineage>
</organism>
<dbReference type="Pfam" id="PF00010">
    <property type="entry name" value="HLH"/>
    <property type="match status" value="1"/>
</dbReference>
<dbReference type="EMBL" id="VEVO01000014">
    <property type="protein sequence ID" value="KAF0031774.1"/>
    <property type="molecule type" value="Genomic_DNA"/>
</dbReference>
<dbReference type="PANTHER" id="PTHR10985">
    <property type="entry name" value="BASIC HELIX-LOOP-HELIX TRANSCRIPTION FACTOR, HES-RELATED"/>
    <property type="match status" value="1"/>
</dbReference>
<feature type="domain" description="BHLH" evidence="7">
    <location>
        <begin position="13"/>
        <end position="67"/>
    </location>
</feature>
<dbReference type="GO" id="GO:0046983">
    <property type="term" value="F:protein dimerization activity"/>
    <property type="evidence" value="ECO:0007669"/>
    <property type="project" value="InterPro"/>
</dbReference>
<evidence type="ECO:0000313" key="10">
    <source>
        <dbReference type="Proteomes" id="UP000438429"/>
    </source>
</evidence>
<evidence type="ECO:0000313" key="8">
    <source>
        <dbReference type="EMBL" id="KAF0021928.1"/>
    </source>
</evidence>
<keyword evidence="5" id="KW-0539">Nucleus</keyword>
<dbReference type="InterPro" id="IPR036638">
    <property type="entry name" value="HLH_DNA-bd_sf"/>
</dbReference>
<evidence type="ECO:0000256" key="5">
    <source>
        <dbReference type="ARBA" id="ARBA00023242"/>
    </source>
</evidence>
<keyword evidence="2" id="KW-0678">Repressor</keyword>
<reference evidence="8 10" key="1">
    <citation type="submission" date="2019-06" db="EMBL/GenBank/DDBJ databases">
        <title>Draft genomes of female and male turbot (Scophthalmus maximus).</title>
        <authorList>
            <person name="Xu H."/>
            <person name="Xu X.-W."/>
            <person name="Shao C."/>
            <person name="Chen S."/>
        </authorList>
    </citation>
    <scope>NUCLEOTIDE SEQUENCE [LARGE SCALE GENOMIC DNA]</scope>
    <source>
        <strain evidence="8">Ysfricsl-2016a</strain>
        <tissue evidence="8">Blood</tissue>
    </source>
</reference>
<comment type="subcellular location">
    <subcellularLocation>
        <location evidence="1">Nucleus</location>
    </subcellularLocation>
</comment>
<keyword evidence="4" id="KW-0804">Transcription</keyword>
<proteinExistence type="predicted"/>
<keyword evidence="3" id="KW-0805">Transcription regulation</keyword>
<evidence type="ECO:0000313" key="9">
    <source>
        <dbReference type="EMBL" id="KAF0031774.1"/>
    </source>
</evidence>
<evidence type="ECO:0000256" key="1">
    <source>
        <dbReference type="ARBA" id="ARBA00004123"/>
    </source>
</evidence>
<dbReference type="InterPro" id="IPR050370">
    <property type="entry name" value="HES_HEY"/>
</dbReference>
<dbReference type="EMBL" id="VEVO01000957">
    <property type="protein sequence ID" value="KAF0021928.1"/>
    <property type="molecule type" value="Genomic_DNA"/>
</dbReference>
<name>A0A6A4RP77_SCOMX</name>
<dbReference type="SUPFAM" id="SSF47459">
    <property type="entry name" value="HLH, helix-loop-helix DNA-binding domain"/>
    <property type="match status" value="1"/>
</dbReference>
<gene>
    <name evidence="9" type="ORF">F2P81_016329</name>
    <name evidence="8" type="ORF">F2P81_025819</name>
</gene>
<feature type="compositionally biased region" description="Basic residues" evidence="6">
    <location>
        <begin position="13"/>
        <end position="28"/>
    </location>
</feature>
<accession>A0A6A4RP77</accession>
<dbReference type="PROSITE" id="PS50888">
    <property type="entry name" value="BHLH"/>
    <property type="match status" value="1"/>
</dbReference>
<evidence type="ECO:0000259" key="7">
    <source>
        <dbReference type="PROSITE" id="PS50888"/>
    </source>
</evidence>
<protein>
    <recommendedName>
        <fullName evidence="7">BHLH domain-containing protein</fullName>
    </recommendedName>
</protein>
<evidence type="ECO:0000256" key="4">
    <source>
        <dbReference type="ARBA" id="ARBA00023163"/>
    </source>
</evidence>
<dbReference type="InterPro" id="IPR011598">
    <property type="entry name" value="bHLH_dom"/>
</dbReference>
<dbReference type="Proteomes" id="UP000438429">
    <property type="component" value="Unassembled WGS sequence"/>
</dbReference>
<dbReference type="SMART" id="SM00353">
    <property type="entry name" value="HLH"/>
    <property type="match status" value="1"/>
</dbReference>
<evidence type="ECO:0000256" key="2">
    <source>
        <dbReference type="ARBA" id="ARBA00022491"/>
    </source>
</evidence>
<evidence type="ECO:0000256" key="3">
    <source>
        <dbReference type="ARBA" id="ARBA00023015"/>
    </source>
</evidence>
<dbReference type="GO" id="GO:0005634">
    <property type="term" value="C:nucleus"/>
    <property type="evidence" value="ECO:0007669"/>
    <property type="project" value="UniProtKB-SubCell"/>
</dbReference>
<dbReference type="AlphaFoldDB" id="A0A6A4RP77"/>
<dbReference type="Gene3D" id="4.10.280.10">
    <property type="entry name" value="Helix-loop-helix DNA-binding domain"/>
    <property type="match status" value="1"/>
</dbReference>
<sequence length="147" mass="16870">MKLFQDFEDAKAQRKSLKPQVERRRRERMNRSLESLKTLLLQRQEETQRRVEKSEILEHTVLFLQNTAKGDMTGAGVERLVPRSIAGRIRSPCPSRACMCEPPEENRGPFTHHHLSAAQEVVHICSSDADEQARTQSVRAHLKCGQL</sequence>
<evidence type="ECO:0000256" key="6">
    <source>
        <dbReference type="SAM" id="MobiDB-lite"/>
    </source>
</evidence>
<comment type="caution">
    <text evidence="8">The sequence shown here is derived from an EMBL/GenBank/DDBJ whole genome shotgun (WGS) entry which is preliminary data.</text>
</comment>